<organism evidence="2 3">
    <name type="scientific">Platanthera guangdongensis</name>
    <dbReference type="NCBI Taxonomy" id="2320717"/>
    <lineage>
        <taxon>Eukaryota</taxon>
        <taxon>Viridiplantae</taxon>
        <taxon>Streptophyta</taxon>
        <taxon>Embryophyta</taxon>
        <taxon>Tracheophyta</taxon>
        <taxon>Spermatophyta</taxon>
        <taxon>Magnoliopsida</taxon>
        <taxon>Liliopsida</taxon>
        <taxon>Asparagales</taxon>
        <taxon>Orchidaceae</taxon>
        <taxon>Orchidoideae</taxon>
        <taxon>Orchideae</taxon>
        <taxon>Orchidinae</taxon>
        <taxon>Platanthera</taxon>
    </lineage>
</organism>
<dbReference type="InterPro" id="IPR036249">
    <property type="entry name" value="Thioredoxin-like_sf"/>
</dbReference>
<name>A0ABR2MCJ2_9ASPA</name>
<sequence length="228" mass="26119">MTLPHPNFPDLPLRQNPFFPPPLYKASLPLLSGHLRRRKQRNNERRLIHCFAMAAAAAVAEYTKEELPSSLDATAEPPALFDGTTRLYISYTCPFAQRTWIARNYKGLQEKIKLVAIDLQNRPAWYKEKVYSENKVPSLEHNNEVKGESLDLLKYIDEHFEGPSLIPDDEEKKKIAEELLAYCDSFNGASYRDLRAKGDVSEEVEAAFNKIEECLSKYDDGPFLPWAI</sequence>
<dbReference type="Pfam" id="PF13417">
    <property type="entry name" value="GST_N_3"/>
    <property type="match status" value="1"/>
</dbReference>
<accession>A0ABR2MCJ2</accession>
<proteinExistence type="predicted"/>
<dbReference type="EMBL" id="JBBWWR010000009">
    <property type="protein sequence ID" value="KAK8961419.1"/>
    <property type="molecule type" value="Genomic_DNA"/>
</dbReference>
<dbReference type="InterPro" id="IPR004045">
    <property type="entry name" value="Glutathione_S-Trfase_N"/>
</dbReference>
<protein>
    <recommendedName>
        <fullName evidence="1">GST N-terminal domain-containing protein</fullName>
    </recommendedName>
</protein>
<dbReference type="PANTHER" id="PTHR44328:SF16">
    <property type="entry name" value="PROTEIN IN2-1 HOMOLOG B"/>
    <property type="match status" value="1"/>
</dbReference>
<evidence type="ECO:0000313" key="2">
    <source>
        <dbReference type="EMBL" id="KAK8961419.1"/>
    </source>
</evidence>
<keyword evidence="3" id="KW-1185">Reference proteome</keyword>
<gene>
    <name evidence="2" type="ORF">KSP40_PGU020620</name>
</gene>
<reference evidence="2 3" key="1">
    <citation type="journal article" date="2022" name="Nat. Plants">
        <title>Genomes of leafy and leafless Platanthera orchids illuminate the evolution of mycoheterotrophy.</title>
        <authorList>
            <person name="Li M.H."/>
            <person name="Liu K.W."/>
            <person name="Li Z."/>
            <person name="Lu H.C."/>
            <person name="Ye Q.L."/>
            <person name="Zhang D."/>
            <person name="Wang J.Y."/>
            <person name="Li Y.F."/>
            <person name="Zhong Z.M."/>
            <person name="Liu X."/>
            <person name="Yu X."/>
            <person name="Liu D.K."/>
            <person name="Tu X.D."/>
            <person name="Liu B."/>
            <person name="Hao Y."/>
            <person name="Liao X.Y."/>
            <person name="Jiang Y.T."/>
            <person name="Sun W.H."/>
            <person name="Chen J."/>
            <person name="Chen Y.Q."/>
            <person name="Ai Y."/>
            <person name="Zhai J.W."/>
            <person name="Wu S.S."/>
            <person name="Zhou Z."/>
            <person name="Hsiao Y.Y."/>
            <person name="Wu W.L."/>
            <person name="Chen Y.Y."/>
            <person name="Lin Y.F."/>
            <person name="Hsu J.L."/>
            <person name="Li C.Y."/>
            <person name="Wang Z.W."/>
            <person name="Zhao X."/>
            <person name="Zhong W.Y."/>
            <person name="Ma X.K."/>
            <person name="Ma L."/>
            <person name="Huang J."/>
            <person name="Chen G.Z."/>
            <person name="Huang M.Z."/>
            <person name="Huang L."/>
            <person name="Peng D.H."/>
            <person name="Luo Y.B."/>
            <person name="Zou S.Q."/>
            <person name="Chen S.P."/>
            <person name="Lan S."/>
            <person name="Tsai W.C."/>
            <person name="Van de Peer Y."/>
            <person name="Liu Z.J."/>
        </authorList>
    </citation>
    <scope>NUCLEOTIDE SEQUENCE [LARGE SCALE GENOMIC DNA]</scope>
    <source>
        <strain evidence="2">Lor288</strain>
    </source>
</reference>
<dbReference type="PROSITE" id="PS50404">
    <property type="entry name" value="GST_NTER"/>
    <property type="match status" value="1"/>
</dbReference>
<dbReference type="Gene3D" id="3.40.30.10">
    <property type="entry name" value="Glutaredoxin"/>
    <property type="match status" value="1"/>
</dbReference>
<comment type="caution">
    <text evidence="2">The sequence shown here is derived from an EMBL/GenBank/DDBJ whole genome shotgun (WGS) entry which is preliminary data.</text>
</comment>
<dbReference type="PANTHER" id="PTHR44328">
    <property type="entry name" value="GLUTATHIONE S-TRANSFERASE L1"/>
    <property type="match status" value="1"/>
</dbReference>
<evidence type="ECO:0000313" key="3">
    <source>
        <dbReference type="Proteomes" id="UP001412067"/>
    </source>
</evidence>
<feature type="domain" description="GST N-terminal" evidence="1">
    <location>
        <begin position="83"/>
        <end position="164"/>
    </location>
</feature>
<dbReference type="Gene3D" id="1.20.1050.10">
    <property type="match status" value="1"/>
</dbReference>
<dbReference type="InterPro" id="IPR044629">
    <property type="entry name" value="GSTL1/2/3"/>
</dbReference>
<dbReference type="SUPFAM" id="SSF52833">
    <property type="entry name" value="Thioredoxin-like"/>
    <property type="match status" value="1"/>
</dbReference>
<evidence type="ECO:0000259" key="1">
    <source>
        <dbReference type="PROSITE" id="PS50404"/>
    </source>
</evidence>
<dbReference type="Proteomes" id="UP001412067">
    <property type="component" value="Unassembled WGS sequence"/>
</dbReference>